<dbReference type="FunFam" id="3.90.950.10:FF:000005">
    <property type="entry name" value="7-methyl-GTP pyrophosphatase"/>
    <property type="match status" value="1"/>
</dbReference>
<dbReference type="GO" id="GO:0009117">
    <property type="term" value="P:nucleotide metabolic process"/>
    <property type="evidence" value="ECO:0007669"/>
    <property type="project" value="UniProtKB-KW"/>
</dbReference>
<dbReference type="CDD" id="cd00555">
    <property type="entry name" value="Maf"/>
    <property type="match status" value="1"/>
</dbReference>
<dbReference type="EMBL" id="JAKRYL010000013">
    <property type="protein sequence ID" value="MCL7748105.1"/>
    <property type="molecule type" value="Genomic_DNA"/>
</dbReference>
<dbReference type="SUPFAM" id="SSF52972">
    <property type="entry name" value="ITPase-like"/>
    <property type="match status" value="1"/>
</dbReference>
<dbReference type="InterPro" id="IPR003697">
    <property type="entry name" value="Maf-like"/>
</dbReference>
<keyword evidence="4 6" id="KW-0378">Hydrolase</keyword>
<name>A0A9X2I8A2_9BACI</name>
<feature type="site" description="Important for substrate specificity" evidence="6">
    <location>
        <position position="70"/>
    </location>
</feature>
<dbReference type="GO" id="GO:0047429">
    <property type="term" value="F:nucleoside triphosphate diphosphatase activity"/>
    <property type="evidence" value="ECO:0007669"/>
    <property type="project" value="UniProtKB-EC"/>
</dbReference>
<dbReference type="PANTHER" id="PTHR43213">
    <property type="entry name" value="BIFUNCTIONAL DTTP/UTP PYROPHOSPHATASE/METHYLTRANSFERASE PROTEIN-RELATED"/>
    <property type="match status" value="1"/>
</dbReference>
<dbReference type="Proteomes" id="UP001139150">
    <property type="component" value="Unassembled WGS sequence"/>
</dbReference>
<feature type="active site" description="Proton acceptor" evidence="6">
    <location>
        <position position="69"/>
    </location>
</feature>
<dbReference type="RefSeq" id="WP_250096999.1">
    <property type="nucleotide sequence ID" value="NZ_JAKRYL010000013.1"/>
</dbReference>
<dbReference type="GO" id="GO:0005737">
    <property type="term" value="C:cytoplasm"/>
    <property type="evidence" value="ECO:0007669"/>
    <property type="project" value="UniProtKB-SubCell"/>
</dbReference>
<protein>
    <recommendedName>
        <fullName evidence="6">dTTP/UTP pyrophosphatase</fullName>
        <shortName evidence="6">dTTPase/UTPase</shortName>
        <ecNumber evidence="6">3.6.1.9</ecNumber>
    </recommendedName>
    <alternativeName>
        <fullName evidence="6">Nucleoside triphosphate pyrophosphatase</fullName>
    </alternativeName>
    <alternativeName>
        <fullName evidence="6">Nucleotide pyrophosphatase</fullName>
        <shortName evidence="6">Nucleotide PPase</shortName>
    </alternativeName>
</protein>
<accession>A0A9X2I8A2</accession>
<evidence type="ECO:0000256" key="1">
    <source>
        <dbReference type="ARBA" id="ARBA00001968"/>
    </source>
</evidence>
<comment type="cofactor">
    <cofactor evidence="1 6">
        <name>a divalent metal cation</name>
        <dbReference type="ChEBI" id="CHEBI:60240"/>
    </cofactor>
</comment>
<organism evidence="7 8">
    <name type="scientific">Halalkalibacter alkaliphilus</name>
    <dbReference type="NCBI Taxonomy" id="2917993"/>
    <lineage>
        <taxon>Bacteria</taxon>
        <taxon>Bacillati</taxon>
        <taxon>Bacillota</taxon>
        <taxon>Bacilli</taxon>
        <taxon>Bacillales</taxon>
        <taxon>Bacillaceae</taxon>
        <taxon>Halalkalibacter</taxon>
    </lineage>
</organism>
<comment type="catalytic activity">
    <reaction evidence="6">
        <text>UTP + H2O = UMP + diphosphate + H(+)</text>
        <dbReference type="Rhea" id="RHEA:29395"/>
        <dbReference type="ChEBI" id="CHEBI:15377"/>
        <dbReference type="ChEBI" id="CHEBI:15378"/>
        <dbReference type="ChEBI" id="CHEBI:33019"/>
        <dbReference type="ChEBI" id="CHEBI:46398"/>
        <dbReference type="ChEBI" id="CHEBI:57865"/>
        <dbReference type="EC" id="3.6.1.9"/>
    </reaction>
</comment>
<dbReference type="PIRSF" id="PIRSF006305">
    <property type="entry name" value="Maf"/>
    <property type="match status" value="1"/>
</dbReference>
<comment type="function">
    <text evidence="6">Nucleoside triphosphate pyrophosphatase that hydrolyzes dTTP and UTP. May have a dual role in cell division arrest and in preventing the incorporation of modified nucleotides into cellular nucleic acids.</text>
</comment>
<comment type="caution">
    <text evidence="7">The sequence shown here is derived from an EMBL/GenBank/DDBJ whole genome shotgun (WGS) entry which is preliminary data.</text>
</comment>
<evidence type="ECO:0000256" key="5">
    <source>
        <dbReference type="ARBA" id="ARBA00023080"/>
    </source>
</evidence>
<dbReference type="Gene3D" id="3.90.950.10">
    <property type="match status" value="1"/>
</dbReference>
<evidence type="ECO:0000313" key="7">
    <source>
        <dbReference type="EMBL" id="MCL7748105.1"/>
    </source>
</evidence>
<feature type="site" description="Important for substrate specificity" evidence="6">
    <location>
        <position position="152"/>
    </location>
</feature>
<proteinExistence type="inferred from homology"/>
<dbReference type="PANTHER" id="PTHR43213:SF5">
    <property type="entry name" value="BIFUNCTIONAL DTTP_UTP PYROPHOSPHATASE_METHYLTRANSFERASE PROTEIN-RELATED"/>
    <property type="match status" value="1"/>
</dbReference>
<sequence length="190" mass="21039">MKSFILASGSPRRKELLEQAHYSFSIQTSAVEEIVKEGLSPAEVVQQLAKQKAEDVWSKAKDAVVLGSDTVVAFEDKILGKPENEEEAKAMLQMLSGHTHSVYTGVAICSQEGVMTFYEKTDVEFYSLSEEDIRMYIRSGEPFDKAGSYGIQGFGAFLVKRIVGDYFAVVGLPLARTMRELKKIGITPNM</sequence>
<evidence type="ECO:0000256" key="4">
    <source>
        <dbReference type="ARBA" id="ARBA00022801"/>
    </source>
</evidence>
<dbReference type="InterPro" id="IPR029001">
    <property type="entry name" value="ITPase-like_fam"/>
</dbReference>
<dbReference type="Pfam" id="PF02545">
    <property type="entry name" value="Maf"/>
    <property type="match status" value="1"/>
</dbReference>
<evidence type="ECO:0000256" key="3">
    <source>
        <dbReference type="ARBA" id="ARBA00022490"/>
    </source>
</evidence>
<comment type="similarity">
    <text evidence="6">Belongs to the Maf family. YhdE subfamily.</text>
</comment>
<keyword evidence="8" id="KW-1185">Reference proteome</keyword>
<dbReference type="NCBIfam" id="TIGR00172">
    <property type="entry name" value="maf"/>
    <property type="match status" value="1"/>
</dbReference>
<gene>
    <name evidence="7" type="ORF">MF646_13335</name>
</gene>
<dbReference type="EC" id="3.6.1.9" evidence="6"/>
<evidence type="ECO:0000313" key="8">
    <source>
        <dbReference type="Proteomes" id="UP001139150"/>
    </source>
</evidence>
<dbReference type="AlphaFoldDB" id="A0A9X2I8A2"/>
<keyword evidence="3 6" id="KW-0963">Cytoplasm</keyword>
<evidence type="ECO:0000256" key="6">
    <source>
        <dbReference type="HAMAP-Rule" id="MF_00528"/>
    </source>
</evidence>
<feature type="site" description="Important for substrate specificity" evidence="6">
    <location>
        <position position="12"/>
    </location>
</feature>
<dbReference type="HAMAP" id="MF_00528">
    <property type="entry name" value="Maf"/>
    <property type="match status" value="1"/>
</dbReference>
<comment type="subcellular location">
    <subcellularLocation>
        <location evidence="2 6">Cytoplasm</location>
    </subcellularLocation>
</comment>
<comment type="catalytic activity">
    <reaction evidence="6">
        <text>dTTP + H2O = dTMP + diphosphate + H(+)</text>
        <dbReference type="Rhea" id="RHEA:28534"/>
        <dbReference type="ChEBI" id="CHEBI:15377"/>
        <dbReference type="ChEBI" id="CHEBI:15378"/>
        <dbReference type="ChEBI" id="CHEBI:33019"/>
        <dbReference type="ChEBI" id="CHEBI:37568"/>
        <dbReference type="ChEBI" id="CHEBI:63528"/>
        <dbReference type="EC" id="3.6.1.9"/>
    </reaction>
</comment>
<comment type="caution">
    <text evidence="6">Lacks conserved residue(s) required for the propagation of feature annotation.</text>
</comment>
<evidence type="ECO:0000256" key="2">
    <source>
        <dbReference type="ARBA" id="ARBA00004496"/>
    </source>
</evidence>
<reference evidence="7" key="1">
    <citation type="submission" date="2022-02" db="EMBL/GenBank/DDBJ databases">
        <title>Halalkalibacter sp. nov. isolated from Lonar Lake, India.</title>
        <authorList>
            <person name="Joshi A."/>
            <person name="Thite S."/>
            <person name="Lodha T."/>
        </authorList>
    </citation>
    <scope>NUCLEOTIDE SEQUENCE</scope>
    <source>
        <strain evidence="7">MEB205</strain>
    </source>
</reference>
<keyword evidence="5 6" id="KW-0546">Nucleotide metabolism</keyword>